<name>A0A9W7YBC5_9FUNG</name>
<sequence>MGVLGSCRDVTPDTKASYEPCIALWIGFCDENCDDDGLTTEQCLTVYIEWLA</sequence>
<dbReference type="EMBL" id="JANBOI010001175">
    <property type="protein sequence ID" value="KAJ1727224.1"/>
    <property type="molecule type" value="Genomic_DNA"/>
</dbReference>
<reference evidence="1" key="1">
    <citation type="submission" date="2022-07" db="EMBL/GenBank/DDBJ databases">
        <title>Phylogenomic reconstructions and comparative analyses of Kickxellomycotina fungi.</title>
        <authorList>
            <person name="Reynolds N.K."/>
            <person name="Stajich J.E."/>
            <person name="Barry K."/>
            <person name="Grigoriev I.V."/>
            <person name="Crous P."/>
            <person name="Smith M.E."/>
        </authorList>
    </citation>
    <scope>NUCLEOTIDE SEQUENCE</scope>
    <source>
        <strain evidence="1">BCRC 34381</strain>
    </source>
</reference>
<proteinExistence type="predicted"/>
<evidence type="ECO:0000313" key="2">
    <source>
        <dbReference type="Proteomes" id="UP001143981"/>
    </source>
</evidence>
<organism evidence="1 2">
    <name type="scientific">Coemansia biformis</name>
    <dbReference type="NCBI Taxonomy" id="1286918"/>
    <lineage>
        <taxon>Eukaryota</taxon>
        <taxon>Fungi</taxon>
        <taxon>Fungi incertae sedis</taxon>
        <taxon>Zoopagomycota</taxon>
        <taxon>Kickxellomycotina</taxon>
        <taxon>Kickxellomycetes</taxon>
        <taxon>Kickxellales</taxon>
        <taxon>Kickxellaceae</taxon>
        <taxon>Coemansia</taxon>
    </lineage>
</organism>
<dbReference type="Proteomes" id="UP001143981">
    <property type="component" value="Unassembled WGS sequence"/>
</dbReference>
<feature type="non-terminal residue" evidence="1">
    <location>
        <position position="52"/>
    </location>
</feature>
<evidence type="ECO:0000313" key="1">
    <source>
        <dbReference type="EMBL" id="KAJ1727224.1"/>
    </source>
</evidence>
<dbReference type="AlphaFoldDB" id="A0A9W7YBC5"/>
<accession>A0A9W7YBC5</accession>
<gene>
    <name evidence="1" type="ORF">LPJ61_004689</name>
</gene>
<protein>
    <submittedName>
        <fullName evidence="1">Uncharacterized protein</fullName>
    </submittedName>
</protein>
<comment type="caution">
    <text evidence="1">The sequence shown here is derived from an EMBL/GenBank/DDBJ whole genome shotgun (WGS) entry which is preliminary data.</text>
</comment>
<keyword evidence="2" id="KW-1185">Reference proteome</keyword>